<dbReference type="Pfam" id="PF04405">
    <property type="entry name" value="ScdA_N"/>
    <property type="match status" value="1"/>
</dbReference>
<dbReference type="Proteomes" id="UP000198964">
    <property type="component" value="Unassembled WGS sequence"/>
</dbReference>
<dbReference type="STRING" id="655355.SAMN05216283_10252"/>
<accession>A0A1I2EDR1</accession>
<dbReference type="Pfam" id="PF01814">
    <property type="entry name" value="Hemerythrin"/>
    <property type="match status" value="1"/>
</dbReference>
<keyword evidence="7" id="KW-1185">Reference proteome</keyword>
<dbReference type="InterPro" id="IPR019903">
    <property type="entry name" value="RIC_family"/>
</dbReference>
<dbReference type="InterPro" id="IPR012312">
    <property type="entry name" value="Hemerythrin-like"/>
</dbReference>
<dbReference type="PANTHER" id="PTHR36438">
    <property type="entry name" value="IRON-SULFUR CLUSTER REPAIR PROTEIN YTFE"/>
    <property type="match status" value="1"/>
</dbReference>
<keyword evidence="2" id="KW-0963">Cytoplasm</keyword>
<evidence type="ECO:0000256" key="3">
    <source>
        <dbReference type="ARBA" id="ARBA00022723"/>
    </source>
</evidence>
<protein>
    <submittedName>
        <fullName evidence="6">Regulator of cell morphogenesis and NO signaling</fullName>
    </submittedName>
</protein>
<gene>
    <name evidence="6" type="ORF">SAMN05216283_10252</name>
</gene>
<feature type="domain" description="Hemerythrin-like" evidence="5">
    <location>
        <begin position="79"/>
        <end position="229"/>
    </location>
</feature>
<name>A0A1I2EDR1_9BACT</name>
<keyword evidence="3" id="KW-0479">Metal-binding</keyword>
<evidence type="ECO:0000256" key="2">
    <source>
        <dbReference type="ARBA" id="ARBA00022490"/>
    </source>
</evidence>
<dbReference type="RefSeq" id="WP_093918741.1">
    <property type="nucleotide sequence ID" value="NZ_FONW01000002.1"/>
</dbReference>
<sequence>MISVENLVGDIARDHFQTVKVFDKYQIDFCCGGKQSLQEACATNAIDVKEVIQQLEHSIQQQSVAPKFNEMPLPQLIHYIVDNHHSFVRENIPLLNKLLDKIEEVHGDNHPEIIEVNAHFKESAGQLTMHLQKEELILFPLVEKLAQLAADGKTITTSGPSVTQPIAAMIQEHENEGARFELISKLTNGYTPPADACNTYRAAYETLQAFEKDLHQHIHLENNILFPKAALLEQEVVKKH</sequence>
<dbReference type="Gene3D" id="1.20.120.520">
    <property type="entry name" value="nmb1532 protein domain like"/>
    <property type="match status" value="1"/>
</dbReference>
<evidence type="ECO:0000313" key="6">
    <source>
        <dbReference type="EMBL" id="SFE90611.1"/>
    </source>
</evidence>
<reference evidence="6 7" key="1">
    <citation type="submission" date="2016-10" db="EMBL/GenBank/DDBJ databases">
        <authorList>
            <person name="de Groot N.N."/>
        </authorList>
    </citation>
    <scope>NUCLEOTIDE SEQUENCE [LARGE SCALE GENOMIC DNA]</scope>
    <source>
        <strain evidence="6 7">CGMCC 1.9156</strain>
    </source>
</reference>
<proteinExistence type="predicted"/>
<dbReference type="PANTHER" id="PTHR36438:SF1">
    <property type="entry name" value="IRON-SULFUR CLUSTER REPAIR PROTEIN YTFE"/>
    <property type="match status" value="1"/>
</dbReference>
<evidence type="ECO:0000256" key="4">
    <source>
        <dbReference type="ARBA" id="ARBA00023004"/>
    </source>
</evidence>
<dbReference type="EMBL" id="FONW01000002">
    <property type="protein sequence ID" value="SFE90611.1"/>
    <property type="molecule type" value="Genomic_DNA"/>
</dbReference>
<dbReference type="InterPro" id="IPR038062">
    <property type="entry name" value="ScdA-like_N_sf"/>
</dbReference>
<dbReference type="GO" id="GO:0005737">
    <property type="term" value="C:cytoplasm"/>
    <property type="evidence" value="ECO:0007669"/>
    <property type="project" value="UniProtKB-SubCell"/>
</dbReference>
<dbReference type="Gene3D" id="1.10.3910.10">
    <property type="entry name" value="SP0561-like"/>
    <property type="match status" value="1"/>
</dbReference>
<dbReference type="NCBIfam" id="TIGR03652">
    <property type="entry name" value="FeS_repair_RIC"/>
    <property type="match status" value="1"/>
</dbReference>
<organism evidence="6 7">
    <name type="scientific">Sunxiuqinia elliptica</name>
    <dbReference type="NCBI Taxonomy" id="655355"/>
    <lineage>
        <taxon>Bacteria</taxon>
        <taxon>Pseudomonadati</taxon>
        <taxon>Bacteroidota</taxon>
        <taxon>Bacteroidia</taxon>
        <taxon>Marinilabiliales</taxon>
        <taxon>Prolixibacteraceae</taxon>
        <taxon>Sunxiuqinia</taxon>
    </lineage>
</organism>
<dbReference type="AlphaFoldDB" id="A0A1I2EDR1"/>
<dbReference type="GO" id="GO:0046872">
    <property type="term" value="F:metal ion binding"/>
    <property type="evidence" value="ECO:0007669"/>
    <property type="project" value="UniProtKB-KW"/>
</dbReference>
<evidence type="ECO:0000256" key="1">
    <source>
        <dbReference type="ARBA" id="ARBA00004496"/>
    </source>
</evidence>
<keyword evidence="4" id="KW-0408">Iron</keyword>
<comment type="subcellular location">
    <subcellularLocation>
        <location evidence="1">Cytoplasm</location>
    </subcellularLocation>
</comment>
<evidence type="ECO:0000259" key="5">
    <source>
        <dbReference type="Pfam" id="PF01814"/>
    </source>
</evidence>
<evidence type="ECO:0000313" key="7">
    <source>
        <dbReference type="Proteomes" id="UP000198964"/>
    </source>
</evidence>